<dbReference type="InterPro" id="IPR017853">
    <property type="entry name" value="GH"/>
</dbReference>
<dbReference type="PANTHER" id="PTHR43863:SF2">
    <property type="entry name" value="MALTASE-GLUCOAMYLASE"/>
    <property type="match status" value="1"/>
</dbReference>
<dbReference type="Pfam" id="PF21365">
    <property type="entry name" value="Glyco_hydro_31_3rd"/>
    <property type="match status" value="1"/>
</dbReference>
<keyword evidence="4" id="KW-0326">Glycosidase</keyword>
<dbReference type="EMBL" id="JACXJA010000005">
    <property type="protein sequence ID" value="MBD2861212.1"/>
    <property type="molecule type" value="Genomic_DNA"/>
</dbReference>
<evidence type="ECO:0000313" key="7">
    <source>
        <dbReference type="EMBL" id="MBD2861212.1"/>
    </source>
</evidence>
<comment type="caution">
    <text evidence="7">The sequence shown here is derived from an EMBL/GenBank/DDBJ whole genome shotgun (WGS) entry which is preliminary data.</text>
</comment>
<dbReference type="Proteomes" id="UP000639396">
    <property type="component" value="Unassembled WGS sequence"/>
</dbReference>
<dbReference type="Pfam" id="PF01055">
    <property type="entry name" value="Glyco_hydro_31_2nd"/>
    <property type="match status" value="2"/>
</dbReference>
<evidence type="ECO:0000256" key="3">
    <source>
        <dbReference type="ARBA" id="ARBA00023163"/>
    </source>
</evidence>
<dbReference type="Gene3D" id="2.60.40.1180">
    <property type="entry name" value="Golgi alpha-mannosidase II"/>
    <property type="match status" value="2"/>
</dbReference>
<dbReference type="SUPFAM" id="SSF74650">
    <property type="entry name" value="Galactose mutarotase-like"/>
    <property type="match status" value="1"/>
</dbReference>
<accession>A0A927GYM9</accession>
<dbReference type="InterPro" id="IPR011013">
    <property type="entry name" value="Gal_mutarotase_sf_dom"/>
</dbReference>
<dbReference type="InterPro" id="IPR018060">
    <property type="entry name" value="HTH_AraC"/>
</dbReference>
<evidence type="ECO:0000259" key="6">
    <source>
        <dbReference type="PROSITE" id="PS01124"/>
    </source>
</evidence>
<dbReference type="InterPro" id="IPR009057">
    <property type="entry name" value="Homeodomain-like_sf"/>
</dbReference>
<evidence type="ECO:0000256" key="5">
    <source>
        <dbReference type="SAM" id="MobiDB-lite"/>
    </source>
</evidence>
<evidence type="ECO:0000313" key="8">
    <source>
        <dbReference type="Proteomes" id="UP000639396"/>
    </source>
</evidence>
<sequence>MSIAATSVIVHTPDGLYIRIEPVAPHTFHIRANRTGTFREPAPLARLGIVATPASPALRETEEAGDDLRVVTETAALRINRLSGEMSLSGIDGKPLTRFTRPPLVGGQTSGPDGVRDRFEVQFALAKEERLYGLGDHYETPLMKRGYRVDIRLLGRVHAPVPLLLSSEGWALLMDTDREHAFDVGCSEPDRMSVCGSGDELAFYWIAGGNLAELLEKYTLLTGPSALLPIWAYGLTFNCNQQATARDMIEDALKFRREGIPCDMIGLEPTWMDRSFDYDAPVDWHPDRFYIPQWMPEGAHTFMGVLRTMGFKLTLGLYLRDQEGTAAHPDADLQWYDYLKPFVTQGVQGFNLCTRRPVQEQVSTADSPDGAGPDRSILPQSTVLGRVIQEGFAAQTGRRPLICTPVGYTGIQKYAAIWSGGRPKSHLSVLSLGLSGIPHMAADMNLHTAAGIHCGFFQPWSKVNSWAYWRHPLLLDSGLLRLFKMYAKLRYRLLPYIYSAAHVAVRTGLPIARAMPLAYPDDPQAVVLDNQYMFGDDFLVAVFTEQVYLPAGEWIDYWSGKAYSGPAEIAYRTPEQAGGPLFVRAGAIVPMWPDMQYAGQQPAVRLELHLYPGGSREYAFNEDDGATFGYRSGEWATTRIACQEDRRGFSVEIAAPAGSYTGMPENRTWDIVIHCNDKPAAVKVDGEDWRESAGWAGSRKDPPPSSWSYHRKTGTIRLIVQVDAGRLSPARIEVNRSGKAETRHTSVRSQPSRPSGTMRTAGELEKDIEVGLETGNAAKALSALEDWWNIRIARSDAAEDVREHWLAMNGLFVRAAERKGRTLHEIAEEDPRFGSSRQPPDNAEEAYASLAQAVSLIIESNNRQPGKTNEIVRQATDIIRSELDRELSLHAVADRLHLNSSYLSRRFKREIGLSFSDYVLEKKMELAKELLLAGSTVSAAAEHTGFKDTSYFIRVFRKYWGVRPGEMKP</sequence>
<feature type="domain" description="HTH araC/xylS-type" evidence="6">
    <location>
        <begin position="873"/>
        <end position="969"/>
    </location>
</feature>
<dbReference type="Pfam" id="PF17137">
    <property type="entry name" value="DUF5110"/>
    <property type="match status" value="1"/>
</dbReference>
<dbReference type="InterPro" id="IPR051816">
    <property type="entry name" value="Glycosyl_Hydrolase_31"/>
</dbReference>
<feature type="compositionally biased region" description="Polar residues" evidence="5">
    <location>
        <begin position="747"/>
        <end position="758"/>
    </location>
</feature>
<dbReference type="InterPro" id="IPR033403">
    <property type="entry name" value="DUF5110"/>
</dbReference>
<keyword evidence="2" id="KW-0805">Transcription regulation</keyword>
<dbReference type="GO" id="GO:0030246">
    <property type="term" value="F:carbohydrate binding"/>
    <property type="evidence" value="ECO:0007669"/>
    <property type="project" value="InterPro"/>
</dbReference>
<dbReference type="InterPro" id="IPR013780">
    <property type="entry name" value="Glyco_hydro_b"/>
</dbReference>
<dbReference type="InterPro" id="IPR048395">
    <property type="entry name" value="Glyco_hydro_31_C"/>
</dbReference>
<dbReference type="Gene3D" id="1.10.10.60">
    <property type="entry name" value="Homeodomain-like"/>
    <property type="match status" value="2"/>
</dbReference>
<keyword evidence="4" id="KW-0378">Hydrolase</keyword>
<keyword evidence="3" id="KW-0804">Transcription</keyword>
<dbReference type="GO" id="GO:0043565">
    <property type="term" value="F:sequence-specific DNA binding"/>
    <property type="evidence" value="ECO:0007669"/>
    <property type="project" value="InterPro"/>
</dbReference>
<gene>
    <name evidence="7" type="ORF">IDH45_04320</name>
</gene>
<dbReference type="GO" id="GO:0005975">
    <property type="term" value="P:carbohydrate metabolic process"/>
    <property type="evidence" value="ECO:0007669"/>
    <property type="project" value="InterPro"/>
</dbReference>
<dbReference type="CDD" id="cd14752">
    <property type="entry name" value="GH31_N"/>
    <property type="match status" value="1"/>
</dbReference>
<dbReference type="SMART" id="SM00342">
    <property type="entry name" value="HTH_ARAC"/>
    <property type="match status" value="1"/>
</dbReference>
<proteinExistence type="inferred from homology"/>
<dbReference type="GO" id="GO:0003700">
    <property type="term" value="F:DNA-binding transcription factor activity"/>
    <property type="evidence" value="ECO:0007669"/>
    <property type="project" value="InterPro"/>
</dbReference>
<dbReference type="SUPFAM" id="SSF51445">
    <property type="entry name" value="(Trans)glycosidases"/>
    <property type="match status" value="1"/>
</dbReference>
<evidence type="ECO:0000256" key="2">
    <source>
        <dbReference type="ARBA" id="ARBA00023015"/>
    </source>
</evidence>
<keyword evidence="8" id="KW-1185">Reference proteome</keyword>
<dbReference type="AlphaFoldDB" id="A0A927GYM9"/>
<comment type="similarity">
    <text evidence="1 4">Belongs to the glycosyl hydrolase 31 family.</text>
</comment>
<dbReference type="SUPFAM" id="SSF46689">
    <property type="entry name" value="Homeodomain-like"/>
    <property type="match status" value="2"/>
</dbReference>
<evidence type="ECO:0000256" key="1">
    <source>
        <dbReference type="ARBA" id="ARBA00007806"/>
    </source>
</evidence>
<feature type="compositionally biased region" description="Basic and acidic residues" evidence="5">
    <location>
        <begin position="735"/>
        <end position="744"/>
    </location>
</feature>
<dbReference type="PROSITE" id="PS01124">
    <property type="entry name" value="HTH_ARAC_FAMILY_2"/>
    <property type="match status" value="1"/>
</dbReference>
<name>A0A927GYM9_9BACL</name>
<organism evidence="7 8">
    <name type="scientific">Paenibacillus oceani</name>
    <dbReference type="NCBI Taxonomy" id="2772510"/>
    <lineage>
        <taxon>Bacteria</taxon>
        <taxon>Bacillati</taxon>
        <taxon>Bacillota</taxon>
        <taxon>Bacilli</taxon>
        <taxon>Bacillales</taxon>
        <taxon>Paenibacillaceae</taxon>
        <taxon>Paenibacillus</taxon>
    </lineage>
</organism>
<dbReference type="GO" id="GO:0004553">
    <property type="term" value="F:hydrolase activity, hydrolyzing O-glycosyl compounds"/>
    <property type="evidence" value="ECO:0007669"/>
    <property type="project" value="InterPro"/>
</dbReference>
<dbReference type="Gene3D" id="3.20.20.80">
    <property type="entry name" value="Glycosidases"/>
    <property type="match status" value="2"/>
</dbReference>
<reference evidence="7" key="1">
    <citation type="submission" date="2020-09" db="EMBL/GenBank/DDBJ databases">
        <title>A novel bacterium of genus Paenibacillus, isolated from South China Sea.</title>
        <authorList>
            <person name="Huang H."/>
            <person name="Mo K."/>
            <person name="Hu Y."/>
        </authorList>
    </citation>
    <scope>NUCLEOTIDE SEQUENCE</scope>
    <source>
        <strain evidence="7">IB182363</strain>
    </source>
</reference>
<dbReference type="SUPFAM" id="SSF51011">
    <property type="entry name" value="Glycosyl hydrolase domain"/>
    <property type="match status" value="1"/>
</dbReference>
<dbReference type="Gene3D" id="2.60.40.1760">
    <property type="entry name" value="glycosyl hydrolase (family 31)"/>
    <property type="match status" value="1"/>
</dbReference>
<feature type="region of interest" description="Disordered" evidence="5">
    <location>
        <begin position="735"/>
        <end position="759"/>
    </location>
</feature>
<dbReference type="PANTHER" id="PTHR43863">
    <property type="entry name" value="HYDROLASE, PUTATIVE (AFU_ORTHOLOGUE AFUA_1G03140)-RELATED"/>
    <property type="match status" value="1"/>
</dbReference>
<dbReference type="RefSeq" id="WP_190925028.1">
    <property type="nucleotide sequence ID" value="NZ_JACXJA010000005.1"/>
</dbReference>
<evidence type="ECO:0000256" key="4">
    <source>
        <dbReference type="RuleBase" id="RU361185"/>
    </source>
</evidence>
<protein>
    <submittedName>
        <fullName evidence="7">Helix-turn-helix domain-containing protein</fullName>
    </submittedName>
</protein>
<dbReference type="Pfam" id="PF12833">
    <property type="entry name" value="HTH_18"/>
    <property type="match status" value="1"/>
</dbReference>
<dbReference type="InterPro" id="IPR000322">
    <property type="entry name" value="Glyco_hydro_31_TIM"/>
</dbReference>